<dbReference type="Proteomes" id="UP000483379">
    <property type="component" value="Unassembled WGS sequence"/>
</dbReference>
<sequence length="451" mass="50078">MDRTPALSKRLNDLLWGSDLQQLPPWRARLLWMGRLLYAVTRDLTQDNLSLHAMSLVYTTLLSLVPLLAVSFSVLKGFGVHNQVEPLLMGFLEPLGASAQEITQRLISFVDNMRVGVLGSVGLAVLLYTVISLIQKIEGAFNYAWRVTEIRPLGQRFTQYLSVLLIGPVLFFSAVGLSASLGSSTFVQSVMHMTPMSKLIEITGVLAPYVMISLTFAFVYLFVPNTRVRIPSALIGAFLAGLLWEVVGGVFSNFMAGSTRYMAIYSSLAILVLFMIWVYLGWLILLIGASVAFYHQHPEYLTIESRELRLSNRLRERLALSIAAEITHRHLTGEPPWDCELLSKRIQLPDENIRHILGMLEDAGYILRTLPQGMEQPAFVLSRAPEGIPVMELLEQVRSHEETRSGFREASPEPGVARVESAIETALSDALEGLTLKDLAAGLDAPSKPRT</sequence>
<reference evidence="7 8" key="1">
    <citation type="submission" date="2020-02" db="EMBL/GenBank/DDBJ databases">
        <title>Genome sequences of Thiorhodococcus mannitoliphagus and Thiorhodococcus minor, purple sulfur photosynthetic bacteria in the gammaproteobacterial family, Chromatiaceae.</title>
        <authorList>
            <person name="Aviles F.A."/>
            <person name="Meyer T.E."/>
            <person name="Kyndt J.A."/>
        </authorList>
    </citation>
    <scope>NUCLEOTIDE SEQUENCE [LARGE SCALE GENOMIC DNA]</scope>
    <source>
        <strain evidence="7 8">DSM 11518</strain>
    </source>
</reference>
<dbReference type="PANTHER" id="PTHR30213">
    <property type="entry name" value="INNER MEMBRANE PROTEIN YHJD"/>
    <property type="match status" value="1"/>
</dbReference>
<feature type="transmembrane region" description="Helical" evidence="6">
    <location>
        <begin position="115"/>
        <end position="137"/>
    </location>
</feature>
<feature type="transmembrane region" description="Helical" evidence="6">
    <location>
        <begin position="235"/>
        <end position="256"/>
    </location>
</feature>
<evidence type="ECO:0000313" key="7">
    <source>
        <dbReference type="EMBL" id="NEV63380.1"/>
    </source>
</evidence>
<dbReference type="SUPFAM" id="SSF46785">
    <property type="entry name" value="Winged helix' DNA-binding domain"/>
    <property type="match status" value="1"/>
</dbReference>
<dbReference type="PANTHER" id="PTHR30213:SF0">
    <property type="entry name" value="UPF0761 MEMBRANE PROTEIN YIHY"/>
    <property type="match status" value="1"/>
</dbReference>
<keyword evidence="8" id="KW-1185">Reference proteome</keyword>
<accession>A0A6M0K0W0</accession>
<dbReference type="InterPro" id="IPR036390">
    <property type="entry name" value="WH_DNA-bd_sf"/>
</dbReference>
<dbReference type="EMBL" id="JAAIJQ010000049">
    <property type="protein sequence ID" value="NEV63380.1"/>
    <property type="molecule type" value="Genomic_DNA"/>
</dbReference>
<keyword evidence="3 6" id="KW-0812">Transmembrane</keyword>
<dbReference type="AlphaFoldDB" id="A0A6M0K0W0"/>
<feature type="transmembrane region" description="Helical" evidence="6">
    <location>
        <begin position="268"/>
        <end position="294"/>
    </location>
</feature>
<comment type="caution">
    <text evidence="7">The sequence shown here is derived from an EMBL/GenBank/DDBJ whole genome shotgun (WGS) entry which is preliminary data.</text>
</comment>
<feature type="transmembrane region" description="Helical" evidence="6">
    <location>
        <begin position="202"/>
        <end position="223"/>
    </location>
</feature>
<dbReference type="Gene3D" id="1.10.10.10">
    <property type="entry name" value="Winged helix-like DNA-binding domain superfamily/Winged helix DNA-binding domain"/>
    <property type="match status" value="1"/>
</dbReference>
<dbReference type="InterPro" id="IPR036388">
    <property type="entry name" value="WH-like_DNA-bd_sf"/>
</dbReference>
<name>A0A6M0K0W0_9GAMM</name>
<evidence type="ECO:0000256" key="4">
    <source>
        <dbReference type="ARBA" id="ARBA00022989"/>
    </source>
</evidence>
<keyword evidence="5 6" id="KW-0472">Membrane</keyword>
<evidence type="ECO:0000256" key="5">
    <source>
        <dbReference type="ARBA" id="ARBA00023136"/>
    </source>
</evidence>
<evidence type="ECO:0000313" key="8">
    <source>
        <dbReference type="Proteomes" id="UP000483379"/>
    </source>
</evidence>
<dbReference type="RefSeq" id="WP_164453845.1">
    <property type="nucleotide sequence ID" value="NZ_JAAIJQ010000049.1"/>
</dbReference>
<proteinExistence type="predicted"/>
<dbReference type="NCBIfam" id="TIGR00765">
    <property type="entry name" value="yihY_not_rbn"/>
    <property type="match status" value="1"/>
</dbReference>
<keyword evidence="4 6" id="KW-1133">Transmembrane helix</keyword>
<feature type="transmembrane region" description="Helical" evidence="6">
    <location>
        <begin position="157"/>
        <end position="181"/>
    </location>
</feature>
<comment type="subcellular location">
    <subcellularLocation>
        <location evidence="1">Cell membrane</location>
        <topology evidence="1">Multi-pass membrane protein</topology>
    </subcellularLocation>
</comment>
<dbReference type="Pfam" id="PF03631">
    <property type="entry name" value="Virul_fac_BrkB"/>
    <property type="match status" value="1"/>
</dbReference>
<evidence type="ECO:0000256" key="2">
    <source>
        <dbReference type="ARBA" id="ARBA00022475"/>
    </source>
</evidence>
<gene>
    <name evidence="7" type="ORF">G3446_16050</name>
</gene>
<protein>
    <submittedName>
        <fullName evidence="7">YihY/virulence factor BrkB family protein</fullName>
    </submittedName>
</protein>
<evidence type="ECO:0000256" key="1">
    <source>
        <dbReference type="ARBA" id="ARBA00004651"/>
    </source>
</evidence>
<dbReference type="InterPro" id="IPR017039">
    <property type="entry name" value="Virul_fac_BrkB"/>
</dbReference>
<evidence type="ECO:0000256" key="6">
    <source>
        <dbReference type="SAM" id="Phobius"/>
    </source>
</evidence>
<keyword evidence="2" id="KW-1003">Cell membrane</keyword>
<organism evidence="7 8">
    <name type="scientific">Thiorhodococcus minor</name>
    <dbReference type="NCBI Taxonomy" id="57489"/>
    <lineage>
        <taxon>Bacteria</taxon>
        <taxon>Pseudomonadati</taxon>
        <taxon>Pseudomonadota</taxon>
        <taxon>Gammaproteobacteria</taxon>
        <taxon>Chromatiales</taxon>
        <taxon>Chromatiaceae</taxon>
        <taxon>Thiorhodococcus</taxon>
    </lineage>
</organism>
<feature type="transmembrane region" description="Helical" evidence="6">
    <location>
        <begin position="56"/>
        <end position="75"/>
    </location>
</feature>
<dbReference type="GO" id="GO:0005886">
    <property type="term" value="C:plasma membrane"/>
    <property type="evidence" value="ECO:0007669"/>
    <property type="project" value="UniProtKB-SubCell"/>
</dbReference>
<evidence type="ECO:0000256" key="3">
    <source>
        <dbReference type="ARBA" id="ARBA00022692"/>
    </source>
</evidence>